<gene>
    <name evidence="2" type="ORF">COT20_00020</name>
</gene>
<proteinExistence type="predicted"/>
<feature type="region of interest" description="Disordered" evidence="1">
    <location>
        <begin position="44"/>
        <end position="63"/>
    </location>
</feature>
<accession>A0A2M6XVD9</accession>
<protein>
    <submittedName>
        <fullName evidence="2">Uncharacterized protein</fullName>
    </submittedName>
</protein>
<feature type="compositionally biased region" description="Basic and acidic residues" evidence="1">
    <location>
        <begin position="54"/>
        <end position="63"/>
    </location>
</feature>
<dbReference type="Proteomes" id="UP000229784">
    <property type="component" value="Unassembled WGS sequence"/>
</dbReference>
<comment type="caution">
    <text evidence="2">The sequence shown here is derived from an EMBL/GenBank/DDBJ whole genome shotgun (WGS) entry which is preliminary data.</text>
</comment>
<reference evidence="3" key="1">
    <citation type="submission" date="2017-09" db="EMBL/GenBank/DDBJ databases">
        <title>Depth-based differentiation of microbial function through sediment-hosted aquifers and enrichment of novel symbionts in the deep terrestrial subsurface.</title>
        <authorList>
            <person name="Probst A.J."/>
            <person name="Ladd B."/>
            <person name="Jarett J.K."/>
            <person name="Geller-Mcgrath D.E."/>
            <person name="Sieber C.M.K."/>
            <person name="Emerson J.B."/>
            <person name="Anantharaman K."/>
            <person name="Thomas B.C."/>
            <person name="Malmstrom R."/>
            <person name="Stieglmeier M."/>
            <person name="Klingl A."/>
            <person name="Woyke T."/>
            <person name="Ryan C.M."/>
            <person name="Banfield J.F."/>
        </authorList>
    </citation>
    <scope>NUCLEOTIDE SEQUENCE [LARGE SCALE GENOMIC DNA]</scope>
</reference>
<evidence type="ECO:0000313" key="3">
    <source>
        <dbReference type="Proteomes" id="UP000229784"/>
    </source>
</evidence>
<dbReference type="SUPFAM" id="SSF111469">
    <property type="entry name" value="Geminin coiled-coil domain"/>
    <property type="match status" value="1"/>
</dbReference>
<dbReference type="AlphaFoldDB" id="A0A2M6XVD9"/>
<evidence type="ECO:0000256" key="1">
    <source>
        <dbReference type="SAM" id="MobiDB-lite"/>
    </source>
</evidence>
<organism evidence="2 3">
    <name type="scientific">bacterium (Candidatus Gribaldobacteria) CG08_land_8_20_14_0_20_39_15</name>
    <dbReference type="NCBI Taxonomy" id="2014273"/>
    <lineage>
        <taxon>Bacteria</taxon>
        <taxon>Candidatus Gribaldobacteria</taxon>
    </lineage>
</organism>
<sequence>MAAVKEMLEAWKKAVKERDELLKKAYEENKKLKYQVKELEDQVKALGEPPAAPKSEETGKEVQ</sequence>
<name>A0A2M6XVD9_9BACT</name>
<evidence type="ECO:0000313" key="2">
    <source>
        <dbReference type="EMBL" id="PIU16609.1"/>
    </source>
</evidence>
<dbReference type="EMBL" id="PEXQ01000001">
    <property type="protein sequence ID" value="PIU16609.1"/>
    <property type="molecule type" value="Genomic_DNA"/>
</dbReference>